<dbReference type="Pfam" id="PF00581">
    <property type="entry name" value="Rhodanese"/>
    <property type="match status" value="1"/>
</dbReference>
<dbReference type="InterPro" id="IPR036873">
    <property type="entry name" value="Rhodanese-like_dom_sf"/>
</dbReference>
<dbReference type="PROSITE" id="PS51257">
    <property type="entry name" value="PROKAR_LIPOPROTEIN"/>
    <property type="match status" value="1"/>
</dbReference>
<dbReference type="Gene3D" id="3.40.250.10">
    <property type="entry name" value="Rhodanese-like domain"/>
    <property type="match status" value="1"/>
</dbReference>
<organism evidence="3 4">
    <name type="scientific">Sodaliphilus pleomorphus</name>
    <dbReference type="NCBI Taxonomy" id="2606626"/>
    <lineage>
        <taxon>Bacteria</taxon>
        <taxon>Pseudomonadati</taxon>
        <taxon>Bacteroidota</taxon>
        <taxon>Bacteroidia</taxon>
        <taxon>Bacteroidales</taxon>
        <taxon>Muribaculaceae</taxon>
        <taxon>Sodaliphilus</taxon>
    </lineage>
</organism>
<dbReference type="PROSITE" id="PS50206">
    <property type="entry name" value="RHODANESE_3"/>
    <property type="match status" value="1"/>
</dbReference>
<feature type="domain" description="Rhodanese" evidence="2">
    <location>
        <begin position="38"/>
        <end position="128"/>
    </location>
</feature>
<dbReference type="PANTHER" id="PTHR43031">
    <property type="entry name" value="FAD-DEPENDENT OXIDOREDUCTASE"/>
    <property type="match status" value="1"/>
</dbReference>
<dbReference type="InterPro" id="IPR001763">
    <property type="entry name" value="Rhodanese-like_dom"/>
</dbReference>
<reference evidence="3 4" key="1">
    <citation type="submission" date="2019-08" db="EMBL/GenBank/DDBJ databases">
        <title>In-depth cultivation of the pig gut microbiome towards novel bacterial diversity and tailored functional studies.</title>
        <authorList>
            <person name="Wylensek D."/>
            <person name="Hitch T.C.A."/>
            <person name="Clavel T."/>
        </authorList>
    </citation>
    <scope>NUCLEOTIDE SEQUENCE [LARGE SCALE GENOMIC DNA]</scope>
    <source>
        <strain evidence="3 4">Oil-RF-744-WCA-WT-10</strain>
    </source>
</reference>
<dbReference type="SMART" id="SM00450">
    <property type="entry name" value="RHOD"/>
    <property type="match status" value="1"/>
</dbReference>
<dbReference type="CDD" id="cd00158">
    <property type="entry name" value="RHOD"/>
    <property type="match status" value="1"/>
</dbReference>
<evidence type="ECO:0000256" key="1">
    <source>
        <dbReference type="SAM" id="SignalP"/>
    </source>
</evidence>
<dbReference type="SUPFAM" id="SSF52821">
    <property type="entry name" value="Rhodanese/Cell cycle control phosphatase"/>
    <property type="match status" value="1"/>
</dbReference>
<keyword evidence="4" id="KW-1185">Reference proteome</keyword>
<dbReference type="RefSeq" id="WP_154327754.1">
    <property type="nucleotide sequence ID" value="NZ_CP045696.1"/>
</dbReference>
<dbReference type="PANTHER" id="PTHR43031:SF1">
    <property type="entry name" value="PYRIDINE NUCLEOTIDE-DISULPHIDE OXIDOREDUCTASE"/>
    <property type="match status" value="1"/>
</dbReference>
<evidence type="ECO:0000313" key="3">
    <source>
        <dbReference type="EMBL" id="MSS17673.1"/>
    </source>
</evidence>
<dbReference type="Proteomes" id="UP000483362">
    <property type="component" value="Unassembled WGS sequence"/>
</dbReference>
<keyword evidence="1" id="KW-0732">Signal</keyword>
<dbReference type="AlphaFoldDB" id="A0A6L5XE45"/>
<feature type="chain" id="PRO_5026844965" evidence="1">
    <location>
        <begin position="24"/>
        <end position="128"/>
    </location>
</feature>
<gene>
    <name evidence="3" type="ORF">FYJ29_07890</name>
</gene>
<name>A0A6L5XE45_9BACT</name>
<accession>A0A6L5XE45</accession>
<evidence type="ECO:0000259" key="2">
    <source>
        <dbReference type="PROSITE" id="PS50206"/>
    </source>
</evidence>
<sequence>MKTRILLMISLLGMLLGSCSSNLNFTTLGVDKFETFVARPGVQLVDVRTPAEYLDGHLDGAQNIDMQADDFIDVARARLDRRKPVAVYCRSGKRSARAAQQLADAGFKVTNLAGGINDWKVADKKIVK</sequence>
<comment type="caution">
    <text evidence="3">The sequence shown here is derived from an EMBL/GenBank/DDBJ whole genome shotgun (WGS) entry which is preliminary data.</text>
</comment>
<dbReference type="InterPro" id="IPR050229">
    <property type="entry name" value="GlpE_sulfurtransferase"/>
</dbReference>
<feature type="signal peptide" evidence="1">
    <location>
        <begin position="1"/>
        <end position="23"/>
    </location>
</feature>
<proteinExistence type="predicted"/>
<protein>
    <submittedName>
        <fullName evidence="3">Rhodanese-like domain-containing protein</fullName>
    </submittedName>
</protein>
<evidence type="ECO:0000313" key="4">
    <source>
        <dbReference type="Proteomes" id="UP000483362"/>
    </source>
</evidence>
<dbReference type="EMBL" id="VULT01000011">
    <property type="protein sequence ID" value="MSS17673.1"/>
    <property type="molecule type" value="Genomic_DNA"/>
</dbReference>